<reference evidence="2 3" key="1">
    <citation type="submission" date="2020-09" db="EMBL/GenBank/DDBJ databases">
        <authorList>
            <person name="Kim M.K."/>
        </authorList>
    </citation>
    <scope>NUCLEOTIDE SEQUENCE [LARGE SCALE GENOMIC DNA]</scope>
    <source>
        <strain evidence="2 3">BT189</strain>
    </source>
</reference>
<comment type="caution">
    <text evidence="2">The sequence shown here is derived from an EMBL/GenBank/DDBJ whole genome shotgun (WGS) entry which is preliminary data.</text>
</comment>
<organism evidence="2 3">
    <name type="scientific">Hymenobacter armeniacus</name>
    <dbReference type="NCBI Taxonomy" id="2771358"/>
    <lineage>
        <taxon>Bacteria</taxon>
        <taxon>Pseudomonadati</taxon>
        <taxon>Bacteroidota</taxon>
        <taxon>Cytophagia</taxon>
        <taxon>Cytophagales</taxon>
        <taxon>Hymenobacteraceae</taxon>
        <taxon>Hymenobacter</taxon>
    </lineage>
</organism>
<dbReference type="EMBL" id="JACXAC010000001">
    <property type="protein sequence ID" value="MBD2720529.1"/>
    <property type="molecule type" value="Genomic_DNA"/>
</dbReference>
<feature type="transmembrane region" description="Helical" evidence="1">
    <location>
        <begin position="53"/>
        <end position="75"/>
    </location>
</feature>
<accession>A0ABR8JKI5</accession>
<keyword evidence="3" id="KW-1185">Reference proteome</keyword>
<feature type="transmembrane region" description="Helical" evidence="1">
    <location>
        <begin position="87"/>
        <end position="106"/>
    </location>
</feature>
<protein>
    <recommendedName>
        <fullName evidence="4">PH domain-containing protein</fullName>
    </recommendedName>
</protein>
<evidence type="ECO:0000256" key="1">
    <source>
        <dbReference type="SAM" id="Phobius"/>
    </source>
</evidence>
<name>A0ABR8JKI5_9BACT</name>
<keyword evidence="1" id="KW-0812">Transmembrane</keyword>
<proteinExistence type="predicted"/>
<keyword evidence="1" id="KW-0472">Membrane</keyword>
<dbReference type="Proteomes" id="UP000606003">
    <property type="component" value="Unassembled WGS sequence"/>
</dbReference>
<keyword evidence="1" id="KW-1133">Transmembrane helix</keyword>
<sequence>MNIAPPAAPAERITLYHRRHARQQVGKSFGHFGPAVVLLFGIAPVLSGEESFTALRALEVLIGAAYLALMVREWVHLRHHPHHREPVAWLELAAAAILALESYHIWHRHHEAALAGHPHKTPILPLLYAGTAVMFAVMAFRMKEMDGRRFLHLHGRGFALRTNRLGRKHELRWAEVAAVEPDGPADVLVRCTNGRARRISFAHLHEGAAHRDRLLAHAAAQLDAAPAAD</sequence>
<evidence type="ECO:0000313" key="3">
    <source>
        <dbReference type="Proteomes" id="UP000606003"/>
    </source>
</evidence>
<feature type="transmembrane region" description="Helical" evidence="1">
    <location>
        <begin position="126"/>
        <end position="142"/>
    </location>
</feature>
<dbReference type="RefSeq" id="WP_190921822.1">
    <property type="nucleotide sequence ID" value="NZ_JACXAC010000001.1"/>
</dbReference>
<evidence type="ECO:0000313" key="2">
    <source>
        <dbReference type="EMBL" id="MBD2720529.1"/>
    </source>
</evidence>
<gene>
    <name evidence="2" type="ORF">IC234_00200</name>
</gene>
<feature type="transmembrane region" description="Helical" evidence="1">
    <location>
        <begin position="28"/>
        <end position="47"/>
    </location>
</feature>
<evidence type="ECO:0008006" key="4">
    <source>
        <dbReference type="Google" id="ProtNLM"/>
    </source>
</evidence>